<evidence type="ECO:0000256" key="1">
    <source>
        <dbReference type="ARBA" id="ARBA00000085"/>
    </source>
</evidence>
<evidence type="ECO:0000256" key="5">
    <source>
        <dbReference type="ARBA" id="ARBA00022741"/>
    </source>
</evidence>
<dbReference type="GO" id="GO:0005524">
    <property type="term" value="F:ATP binding"/>
    <property type="evidence" value="ECO:0007669"/>
    <property type="project" value="UniProtKB-KW"/>
</dbReference>
<dbReference type="RefSeq" id="WP_404203724.1">
    <property type="nucleotide sequence ID" value="NZ_FNHI01000006.1"/>
</dbReference>
<dbReference type="InterPro" id="IPR036890">
    <property type="entry name" value="HATPase_C_sf"/>
</dbReference>
<keyword evidence="10" id="KW-0812">Transmembrane</keyword>
<dbReference type="Gene3D" id="3.30.565.10">
    <property type="entry name" value="Histidine kinase-like ATPase, C-terminal domain"/>
    <property type="match status" value="1"/>
</dbReference>
<dbReference type="AlphaFoldDB" id="A0A1G9S5Q5"/>
<feature type="transmembrane region" description="Helical" evidence="10">
    <location>
        <begin position="91"/>
        <end position="111"/>
    </location>
</feature>
<keyword evidence="3" id="KW-0597">Phosphoprotein</keyword>
<dbReference type="GO" id="GO:0016020">
    <property type="term" value="C:membrane"/>
    <property type="evidence" value="ECO:0007669"/>
    <property type="project" value="InterPro"/>
</dbReference>
<dbReference type="InterPro" id="IPR050482">
    <property type="entry name" value="Sensor_HK_TwoCompSys"/>
</dbReference>
<comment type="catalytic activity">
    <reaction evidence="1">
        <text>ATP + protein L-histidine = ADP + protein N-phospho-L-histidine.</text>
        <dbReference type="EC" id="2.7.13.3"/>
    </reaction>
</comment>
<feature type="region of interest" description="Disordered" evidence="9">
    <location>
        <begin position="398"/>
        <end position="419"/>
    </location>
</feature>
<reference evidence="14" key="1">
    <citation type="submission" date="2016-10" db="EMBL/GenBank/DDBJ databases">
        <authorList>
            <person name="Varghese N."/>
            <person name="Submissions S."/>
        </authorList>
    </citation>
    <scope>NUCLEOTIDE SEQUENCE [LARGE SCALE GENOMIC DNA]</scope>
    <source>
        <strain evidence="14">CGMCC 4.7042</strain>
    </source>
</reference>
<gene>
    <name evidence="13" type="ORF">SAMN05444921_106197</name>
</gene>
<sequence length="457" mass="48609">MTDTPTTQRIPRTEADSRSPEFRLAMGALGGLRQDLFHDAFAYRPLAPLADDGPVIRRLPARIRRYAVWTPHAIVVGGALLTLLIGSAVSYGIHGLATLVLAAVPAAAVLMTLVRPMLAFWASLASTPFLAVLGDAGDGWPWAPSTIASHLVVLTVVAARTRPRAAFWMWLLTGVYGLLAEDVLGNGYSNDTAPMMFVAAVSLLVVALAQVRRDAEREVAAQQSVTAVERDRRTLLEERTTIARELHDVVAHHMSVVAIQAEAAPYRVENPPPELEQAFATIRENAVAALTELRRVLGVVRAEDYEAPDAPQPTLADLDGLLGNVRDAGLEVDLAVTGAVRQLPPGVELSAYRITQEALSNALRHAPGASAKVEVSYVLGGLGVRIVNGPARGLVKPAPAGTAQRGLRPPLSTGTGHGLTGMRERVSMLNGEMTTGPTEDGGYEVAVFLPVTKDETA</sequence>
<dbReference type="GeneID" id="40829642"/>
<dbReference type="EC" id="2.7.13.3" evidence="2"/>
<feature type="transmembrane region" description="Helical" evidence="10">
    <location>
        <begin position="192"/>
        <end position="209"/>
    </location>
</feature>
<dbReference type="Pfam" id="PF02518">
    <property type="entry name" value="HATPase_c"/>
    <property type="match status" value="1"/>
</dbReference>
<dbReference type="STRING" id="1196353.SAMN05444921_106197"/>
<evidence type="ECO:0000313" key="14">
    <source>
        <dbReference type="Proteomes" id="UP000199063"/>
    </source>
</evidence>
<keyword evidence="6 13" id="KW-0418">Kinase</keyword>
<feature type="domain" description="Signal transduction histidine kinase subgroup 3 dimerisation and phosphoacceptor" evidence="12">
    <location>
        <begin position="238"/>
        <end position="303"/>
    </location>
</feature>
<feature type="transmembrane region" description="Helical" evidence="10">
    <location>
        <begin position="165"/>
        <end position="180"/>
    </location>
</feature>
<evidence type="ECO:0000256" key="7">
    <source>
        <dbReference type="ARBA" id="ARBA00022840"/>
    </source>
</evidence>
<keyword evidence="10" id="KW-0472">Membrane</keyword>
<dbReference type="EMBL" id="FNHI01000006">
    <property type="protein sequence ID" value="SDM30833.1"/>
    <property type="molecule type" value="Genomic_DNA"/>
</dbReference>
<keyword evidence="4" id="KW-0808">Transferase</keyword>
<evidence type="ECO:0000256" key="8">
    <source>
        <dbReference type="ARBA" id="ARBA00023012"/>
    </source>
</evidence>
<evidence type="ECO:0000256" key="3">
    <source>
        <dbReference type="ARBA" id="ARBA00022553"/>
    </source>
</evidence>
<evidence type="ECO:0000313" key="13">
    <source>
        <dbReference type="EMBL" id="SDM30833.1"/>
    </source>
</evidence>
<dbReference type="GO" id="GO:0046983">
    <property type="term" value="F:protein dimerization activity"/>
    <property type="evidence" value="ECO:0007669"/>
    <property type="project" value="InterPro"/>
</dbReference>
<evidence type="ECO:0000256" key="10">
    <source>
        <dbReference type="SAM" id="Phobius"/>
    </source>
</evidence>
<dbReference type="InterPro" id="IPR011712">
    <property type="entry name" value="Sig_transdc_His_kin_sub3_dim/P"/>
</dbReference>
<dbReference type="SUPFAM" id="SSF55874">
    <property type="entry name" value="ATPase domain of HSP90 chaperone/DNA topoisomerase II/histidine kinase"/>
    <property type="match status" value="1"/>
</dbReference>
<protein>
    <recommendedName>
        <fullName evidence="2">histidine kinase</fullName>
        <ecNumber evidence="2">2.7.13.3</ecNumber>
    </recommendedName>
</protein>
<evidence type="ECO:0000259" key="11">
    <source>
        <dbReference type="Pfam" id="PF02518"/>
    </source>
</evidence>
<dbReference type="CDD" id="cd16917">
    <property type="entry name" value="HATPase_UhpB-NarQ-NarX-like"/>
    <property type="match status" value="1"/>
</dbReference>
<name>A0A1G9S5Q5_9ACTN</name>
<organism evidence="13 14">
    <name type="scientific">Streptomyces wuyuanensis</name>
    <dbReference type="NCBI Taxonomy" id="1196353"/>
    <lineage>
        <taxon>Bacteria</taxon>
        <taxon>Bacillati</taxon>
        <taxon>Actinomycetota</taxon>
        <taxon>Actinomycetes</taxon>
        <taxon>Kitasatosporales</taxon>
        <taxon>Streptomycetaceae</taxon>
        <taxon>Streptomyces</taxon>
    </lineage>
</organism>
<evidence type="ECO:0000256" key="9">
    <source>
        <dbReference type="SAM" id="MobiDB-lite"/>
    </source>
</evidence>
<feature type="domain" description="Histidine kinase/HSP90-like ATPase" evidence="11">
    <location>
        <begin position="347"/>
        <end position="452"/>
    </location>
</feature>
<dbReference type="PANTHER" id="PTHR24421:SF10">
    <property type="entry name" value="NITRATE_NITRITE SENSOR PROTEIN NARQ"/>
    <property type="match status" value="1"/>
</dbReference>
<keyword evidence="8" id="KW-0902">Two-component regulatory system</keyword>
<accession>A0A1G9S5Q5</accession>
<keyword evidence="10" id="KW-1133">Transmembrane helix</keyword>
<dbReference type="PANTHER" id="PTHR24421">
    <property type="entry name" value="NITRATE/NITRITE SENSOR PROTEIN NARX-RELATED"/>
    <property type="match status" value="1"/>
</dbReference>
<evidence type="ECO:0000256" key="2">
    <source>
        <dbReference type="ARBA" id="ARBA00012438"/>
    </source>
</evidence>
<evidence type="ECO:0000259" key="12">
    <source>
        <dbReference type="Pfam" id="PF07730"/>
    </source>
</evidence>
<dbReference type="GO" id="GO:0000155">
    <property type="term" value="F:phosphorelay sensor kinase activity"/>
    <property type="evidence" value="ECO:0007669"/>
    <property type="project" value="InterPro"/>
</dbReference>
<keyword evidence="5" id="KW-0547">Nucleotide-binding</keyword>
<dbReference type="Pfam" id="PF07730">
    <property type="entry name" value="HisKA_3"/>
    <property type="match status" value="1"/>
</dbReference>
<keyword evidence="14" id="KW-1185">Reference proteome</keyword>
<evidence type="ECO:0000256" key="4">
    <source>
        <dbReference type="ARBA" id="ARBA00022679"/>
    </source>
</evidence>
<dbReference type="Gene3D" id="1.20.5.1930">
    <property type="match status" value="1"/>
</dbReference>
<keyword evidence="7" id="KW-0067">ATP-binding</keyword>
<dbReference type="Proteomes" id="UP000199063">
    <property type="component" value="Unassembled WGS sequence"/>
</dbReference>
<proteinExistence type="predicted"/>
<evidence type="ECO:0000256" key="6">
    <source>
        <dbReference type="ARBA" id="ARBA00022777"/>
    </source>
</evidence>
<feature type="transmembrane region" description="Helical" evidence="10">
    <location>
        <begin position="66"/>
        <end position="85"/>
    </location>
</feature>
<dbReference type="InterPro" id="IPR003594">
    <property type="entry name" value="HATPase_dom"/>
</dbReference>